<reference evidence="2 4" key="1">
    <citation type="submission" date="2015-03" db="EMBL/GenBank/DDBJ databases">
        <authorList>
            <person name="Hassan Y.I."/>
            <person name="Lepp D."/>
            <person name="Zhou T."/>
        </authorList>
    </citation>
    <scope>NUCLEOTIDE SEQUENCE [LARGE SCALE GENOMIC DNA]</scope>
    <source>
        <strain evidence="2 4">DSM 17137</strain>
    </source>
</reference>
<name>A0A0F5LNJ3_9HYPH</name>
<accession>A0A0F5LNJ3</accession>
<reference evidence="3 5" key="2">
    <citation type="submission" date="2016-11" db="EMBL/GenBank/DDBJ databases">
        <authorList>
            <person name="Jaros S."/>
            <person name="Januszkiewicz K."/>
            <person name="Wedrychowicz H."/>
        </authorList>
    </citation>
    <scope>NUCLEOTIDE SEQUENCE [LARGE SCALE GENOMIC DNA]</scope>
    <source>
        <strain evidence="3 5">DSM 17137</strain>
    </source>
</reference>
<organism evidence="2 4">
    <name type="scientific">Devosia limi DSM 17137</name>
    <dbReference type="NCBI Taxonomy" id="1121477"/>
    <lineage>
        <taxon>Bacteria</taxon>
        <taxon>Pseudomonadati</taxon>
        <taxon>Pseudomonadota</taxon>
        <taxon>Alphaproteobacteria</taxon>
        <taxon>Hyphomicrobiales</taxon>
        <taxon>Devosiaceae</taxon>
        <taxon>Devosia</taxon>
    </lineage>
</organism>
<evidence type="ECO:0000313" key="2">
    <source>
        <dbReference type="EMBL" id="KKB83674.1"/>
    </source>
</evidence>
<evidence type="ECO:0000313" key="3">
    <source>
        <dbReference type="EMBL" id="SHE75178.1"/>
    </source>
</evidence>
<dbReference type="EMBL" id="LAJF01000089">
    <property type="protein sequence ID" value="KKB83674.1"/>
    <property type="molecule type" value="Genomic_DNA"/>
</dbReference>
<feature type="signal peptide" evidence="1">
    <location>
        <begin position="1"/>
        <end position="33"/>
    </location>
</feature>
<dbReference type="Proteomes" id="UP000033608">
    <property type="component" value="Unassembled WGS sequence"/>
</dbReference>
<dbReference type="OrthoDB" id="7949832at2"/>
<feature type="chain" id="PRO_5015038254" description="Peptidase propeptide and YPEB domain-containing protein" evidence="1">
    <location>
        <begin position="34"/>
        <end position="156"/>
    </location>
</feature>
<gene>
    <name evidence="3" type="ORF">SAMN02745223_01087</name>
    <name evidence="2" type="ORF">VW29_13270</name>
</gene>
<evidence type="ECO:0008006" key="6">
    <source>
        <dbReference type="Google" id="ProtNLM"/>
    </source>
</evidence>
<keyword evidence="1" id="KW-0732">Signal</keyword>
<dbReference type="Proteomes" id="UP000184533">
    <property type="component" value="Unassembled WGS sequence"/>
</dbReference>
<protein>
    <recommendedName>
        <fullName evidence="6">Peptidase propeptide and YPEB domain-containing protein</fullName>
    </recommendedName>
</protein>
<sequence length="156" mass="16864">MTIMQSKFKTFTRAAVIAIALGAAAVSAVPAMAQEAPQAFSLQLPGGQGGGAETFGAQRHGGGGWGGNHGGGWAQRCLTNREVRRGLADYGFRRVEVTRELRRDRVEVLAQYGSWDYAMRVDKCTGEVDRIERLRRGNTGGYNNGNGFGFQFNFGS</sequence>
<dbReference type="AlphaFoldDB" id="A0A0F5LNJ3"/>
<dbReference type="RefSeq" id="WP_046135751.1">
    <property type="nucleotide sequence ID" value="NZ_FQVC01000002.1"/>
</dbReference>
<evidence type="ECO:0000256" key="1">
    <source>
        <dbReference type="SAM" id="SignalP"/>
    </source>
</evidence>
<dbReference type="PATRIC" id="fig|1121477.3.peg.3811"/>
<evidence type="ECO:0000313" key="5">
    <source>
        <dbReference type="Proteomes" id="UP000184533"/>
    </source>
</evidence>
<evidence type="ECO:0000313" key="4">
    <source>
        <dbReference type="Proteomes" id="UP000033608"/>
    </source>
</evidence>
<keyword evidence="4" id="KW-1185">Reference proteome</keyword>
<dbReference type="STRING" id="1121477.SAMN02745223_01087"/>
<dbReference type="EMBL" id="FQVC01000002">
    <property type="protein sequence ID" value="SHE75178.1"/>
    <property type="molecule type" value="Genomic_DNA"/>
</dbReference>
<proteinExistence type="predicted"/>